<dbReference type="InterPro" id="IPR044730">
    <property type="entry name" value="RNase_H-like_dom_plant"/>
</dbReference>
<dbReference type="EMBL" id="JAEFBJ010000006">
    <property type="protein sequence ID" value="KAG7599324.1"/>
    <property type="molecule type" value="Genomic_DNA"/>
</dbReference>
<comment type="caution">
    <text evidence="1">The sequence shown here is derived from an EMBL/GenBank/DDBJ whole genome shotgun (WGS) entry which is preliminary data.</text>
</comment>
<accession>A0A8T2CR06</accession>
<organism evidence="1 2">
    <name type="scientific">Arabidopsis suecica</name>
    <name type="common">Swedish thale-cress</name>
    <name type="synonym">Cardaminopsis suecica</name>
    <dbReference type="NCBI Taxonomy" id="45249"/>
    <lineage>
        <taxon>Eukaryota</taxon>
        <taxon>Viridiplantae</taxon>
        <taxon>Streptophyta</taxon>
        <taxon>Embryophyta</taxon>
        <taxon>Tracheophyta</taxon>
        <taxon>Spermatophyta</taxon>
        <taxon>Magnoliopsida</taxon>
        <taxon>eudicotyledons</taxon>
        <taxon>Gunneridae</taxon>
        <taxon>Pentapetalae</taxon>
        <taxon>rosids</taxon>
        <taxon>malvids</taxon>
        <taxon>Brassicales</taxon>
        <taxon>Brassicaceae</taxon>
        <taxon>Camelineae</taxon>
        <taxon>Arabidopsis</taxon>
    </lineage>
</organism>
<dbReference type="PANTHER" id="PTHR47723:SF13">
    <property type="entry name" value="PUTATIVE-RELATED"/>
    <property type="match status" value="1"/>
</dbReference>
<dbReference type="InterPro" id="IPR053151">
    <property type="entry name" value="RNase_H-like"/>
</dbReference>
<protein>
    <recommendedName>
        <fullName evidence="3">RNase H type-1 domain-containing protein</fullName>
    </recommendedName>
</protein>
<gene>
    <name evidence="1" type="ORF">ISN44_As06g035090</name>
</gene>
<evidence type="ECO:0000313" key="1">
    <source>
        <dbReference type="EMBL" id="KAG7599324.1"/>
    </source>
</evidence>
<dbReference type="OrthoDB" id="1000257at2759"/>
<reference evidence="1 2" key="1">
    <citation type="submission" date="2020-12" db="EMBL/GenBank/DDBJ databases">
        <title>Concerted genomic and epigenomic changes stabilize Arabidopsis allopolyploids.</title>
        <authorList>
            <person name="Chen Z."/>
        </authorList>
    </citation>
    <scope>NUCLEOTIDE SEQUENCE [LARGE SCALE GENOMIC DNA]</scope>
    <source>
        <strain evidence="1">As9502</strain>
        <tissue evidence="1">Leaf</tissue>
    </source>
</reference>
<evidence type="ECO:0008006" key="3">
    <source>
        <dbReference type="Google" id="ProtNLM"/>
    </source>
</evidence>
<dbReference type="CDD" id="cd06222">
    <property type="entry name" value="RNase_H_like"/>
    <property type="match status" value="1"/>
</dbReference>
<dbReference type="Proteomes" id="UP000694251">
    <property type="component" value="Chromosome 6"/>
</dbReference>
<sequence>MGVWWAWKWRCDNVFGNNGKCRDRTKFVKEKAKEVTMASLKIKESNPRGSRVEVMVGWTAPQTGWFKLNTDGASRGNLGLATAGRVLRDEFGSWCGGFALNIGSCTEPLAEEANRLADGLANYAFSLPIGFHSCIVVPDVGDSLLSDDVIGSVRPRRVRS</sequence>
<name>A0A8T2CR06_ARASU</name>
<dbReference type="AlphaFoldDB" id="A0A8T2CR06"/>
<evidence type="ECO:0000313" key="2">
    <source>
        <dbReference type="Proteomes" id="UP000694251"/>
    </source>
</evidence>
<proteinExistence type="predicted"/>
<dbReference type="PANTHER" id="PTHR47723">
    <property type="entry name" value="OS05G0353850 PROTEIN"/>
    <property type="match status" value="1"/>
</dbReference>
<keyword evidence="2" id="KW-1185">Reference proteome</keyword>